<feature type="domain" description="DUF4064" evidence="2">
    <location>
        <begin position="2"/>
        <end position="82"/>
    </location>
</feature>
<dbReference type="RefSeq" id="WP_132748203.1">
    <property type="nucleotide sequence ID" value="NZ_SLXK01000057.1"/>
</dbReference>
<feature type="transmembrane region" description="Helical" evidence="1">
    <location>
        <begin position="40"/>
        <end position="61"/>
    </location>
</feature>
<dbReference type="InterPro" id="IPR025273">
    <property type="entry name" value="DUF4064"/>
</dbReference>
<evidence type="ECO:0000313" key="3">
    <source>
        <dbReference type="EMBL" id="TCP19946.1"/>
    </source>
</evidence>
<accession>A0A4V2SKL2</accession>
<dbReference type="EMBL" id="SLXK01000057">
    <property type="protein sequence ID" value="TCP19946.1"/>
    <property type="molecule type" value="Genomic_DNA"/>
</dbReference>
<keyword evidence="1" id="KW-1133">Transmembrane helix</keyword>
<evidence type="ECO:0000259" key="2">
    <source>
        <dbReference type="Pfam" id="PF13273"/>
    </source>
</evidence>
<organism evidence="3 4">
    <name type="scientific">Scopulibacillus darangshiensis</name>
    <dbReference type="NCBI Taxonomy" id="442528"/>
    <lineage>
        <taxon>Bacteria</taxon>
        <taxon>Bacillati</taxon>
        <taxon>Bacillota</taxon>
        <taxon>Bacilli</taxon>
        <taxon>Bacillales</taxon>
        <taxon>Sporolactobacillaceae</taxon>
        <taxon>Scopulibacillus</taxon>
    </lineage>
</organism>
<dbReference type="OrthoDB" id="2623361at2"/>
<comment type="caution">
    <text evidence="3">The sequence shown here is derived from an EMBL/GenBank/DDBJ whole genome shotgun (WGS) entry which is preliminary data.</text>
</comment>
<keyword evidence="4" id="KW-1185">Reference proteome</keyword>
<dbReference type="AlphaFoldDB" id="A0A4V2SKL2"/>
<evidence type="ECO:0000313" key="4">
    <source>
        <dbReference type="Proteomes" id="UP000295416"/>
    </source>
</evidence>
<name>A0A4V2SKL2_9BACL</name>
<keyword evidence="1" id="KW-0472">Membrane</keyword>
<reference evidence="3 4" key="1">
    <citation type="submission" date="2019-03" db="EMBL/GenBank/DDBJ databases">
        <title>Genomic Encyclopedia of Type Strains, Phase IV (KMG-IV): sequencing the most valuable type-strain genomes for metagenomic binning, comparative biology and taxonomic classification.</title>
        <authorList>
            <person name="Goeker M."/>
        </authorList>
    </citation>
    <scope>NUCLEOTIDE SEQUENCE [LARGE SCALE GENOMIC DNA]</scope>
    <source>
        <strain evidence="3 4">DSM 19377</strain>
    </source>
</reference>
<feature type="transmembrane region" description="Helical" evidence="1">
    <location>
        <begin position="7"/>
        <end position="28"/>
    </location>
</feature>
<sequence length="118" mass="12233">MKRNTEFVLGLLGGIFGFIAAVFALFMGSIDEAINGSSSLGSLGVSAILASIVAIVGSVVVKFKPKVGGIIMLVAGIWGIISVSFFYILSTVLLVIAGLMGLLVKNKNAKKSNKTIEV</sequence>
<dbReference type="Pfam" id="PF13273">
    <property type="entry name" value="DUF4064"/>
    <property type="match status" value="1"/>
</dbReference>
<proteinExistence type="predicted"/>
<evidence type="ECO:0000256" key="1">
    <source>
        <dbReference type="SAM" id="Phobius"/>
    </source>
</evidence>
<protein>
    <submittedName>
        <fullName evidence="3">Uncharacterized protein DUF4064</fullName>
    </submittedName>
</protein>
<dbReference type="Proteomes" id="UP000295416">
    <property type="component" value="Unassembled WGS sequence"/>
</dbReference>
<gene>
    <name evidence="3" type="ORF">EV207_15720</name>
</gene>
<feature type="transmembrane region" description="Helical" evidence="1">
    <location>
        <begin position="73"/>
        <end position="104"/>
    </location>
</feature>
<keyword evidence="1" id="KW-0812">Transmembrane</keyword>